<keyword evidence="2" id="KW-1185">Reference proteome</keyword>
<dbReference type="AlphaFoldDB" id="A0AA88LHC2"/>
<organism evidence="1 2">
    <name type="scientific">Artemia franciscana</name>
    <name type="common">Brine shrimp</name>
    <name type="synonym">Artemia sanfranciscana</name>
    <dbReference type="NCBI Taxonomy" id="6661"/>
    <lineage>
        <taxon>Eukaryota</taxon>
        <taxon>Metazoa</taxon>
        <taxon>Ecdysozoa</taxon>
        <taxon>Arthropoda</taxon>
        <taxon>Crustacea</taxon>
        <taxon>Branchiopoda</taxon>
        <taxon>Anostraca</taxon>
        <taxon>Artemiidae</taxon>
        <taxon>Artemia</taxon>
    </lineage>
</organism>
<accession>A0AA88LHC2</accession>
<evidence type="ECO:0000313" key="2">
    <source>
        <dbReference type="Proteomes" id="UP001187531"/>
    </source>
</evidence>
<reference evidence="1" key="1">
    <citation type="submission" date="2023-07" db="EMBL/GenBank/DDBJ databases">
        <title>Chromosome-level genome assembly of Artemia franciscana.</title>
        <authorList>
            <person name="Jo E."/>
        </authorList>
    </citation>
    <scope>NUCLEOTIDE SEQUENCE</scope>
    <source>
        <tissue evidence="1">Whole body</tissue>
    </source>
</reference>
<dbReference type="EMBL" id="JAVRJZ010000004">
    <property type="protein sequence ID" value="KAK2724076.1"/>
    <property type="molecule type" value="Genomic_DNA"/>
</dbReference>
<dbReference type="Proteomes" id="UP001187531">
    <property type="component" value="Unassembled WGS sequence"/>
</dbReference>
<comment type="caution">
    <text evidence="1">The sequence shown here is derived from an EMBL/GenBank/DDBJ whole genome shotgun (WGS) entry which is preliminary data.</text>
</comment>
<proteinExistence type="predicted"/>
<sequence>MDSLWLTDQLSALRRRQYFGNSYLSDQPNLLITVPFSNGYSHWNRSRHFESRIVEESNSVHDVPPFSDGYSHWNRSRHFESRRESNSVHDVQPFSDGYSHWNRSRHFESRIAEIVEESRILFTMSCRSAMDTAIGIGVDILRVE</sequence>
<protein>
    <submittedName>
        <fullName evidence="1">Uncharacterized protein</fullName>
    </submittedName>
</protein>
<name>A0AA88LHC2_ARTSF</name>
<gene>
    <name evidence="1" type="ORF">QYM36_002429</name>
</gene>
<evidence type="ECO:0000313" key="1">
    <source>
        <dbReference type="EMBL" id="KAK2724076.1"/>
    </source>
</evidence>